<evidence type="ECO:0000256" key="2">
    <source>
        <dbReference type="ARBA" id="ARBA00022490"/>
    </source>
</evidence>
<keyword evidence="4" id="KW-0206">Cytoskeleton</keyword>
<reference evidence="9 10" key="2">
    <citation type="journal article" date="2012" name="Proc. Natl. Acad. Sci. U.S.A.">
        <title>Gain and loss of multiple functionally related, horizontally transferred genes in the reduced genomes of two microsporidian parasites.</title>
        <authorList>
            <person name="Pombert J.-F."/>
            <person name="Selman M."/>
            <person name="Burki F."/>
            <person name="Bardell F.T."/>
            <person name="Farinelli L."/>
            <person name="Solter L.F."/>
            <person name="Whitman D.W."/>
            <person name="Weiss L.M."/>
            <person name="Corradi N."/>
            <person name="Keeling P.J."/>
        </authorList>
    </citation>
    <scope>NUCLEOTIDE SEQUENCE [LARGE SCALE GENOMIC DNA]</scope>
    <source>
        <strain evidence="9 10">ATCC 50506</strain>
    </source>
</reference>
<dbReference type="GeneID" id="9698539"/>
<dbReference type="InterPro" id="IPR032396">
    <property type="entry name" value="SAS-6_N"/>
</dbReference>
<dbReference type="EMBL" id="CP001942">
    <property type="protein sequence ID" value="ADM10975.1"/>
    <property type="molecule type" value="Genomic_DNA"/>
</dbReference>
<dbReference type="Pfam" id="PF16531">
    <property type="entry name" value="SAS-6_N"/>
    <property type="match status" value="1"/>
</dbReference>
<evidence type="ECO:0000256" key="7">
    <source>
        <dbReference type="SAM" id="MobiDB-lite"/>
    </source>
</evidence>
<dbReference type="AlphaFoldDB" id="E0S5J0"/>
<accession>E0S5J0</accession>
<evidence type="ECO:0000313" key="10">
    <source>
        <dbReference type="Proteomes" id="UP000002313"/>
    </source>
</evidence>
<dbReference type="Gene3D" id="2.170.210.20">
    <property type="entry name" value="Spindle assembly abnormal protein 6, N-terminal domain"/>
    <property type="match status" value="1"/>
</dbReference>
<evidence type="ECO:0000259" key="8">
    <source>
        <dbReference type="Pfam" id="PF16531"/>
    </source>
</evidence>
<evidence type="ECO:0000256" key="3">
    <source>
        <dbReference type="ARBA" id="ARBA00023054"/>
    </source>
</evidence>
<protein>
    <recommendedName>
        <fullName evidence="8">Spindle assembly abnormal protein 6 N-terminal domain-containing protein</fullName>
    </recommendedName>
</protein>
<dbReference type="HOGENOM" id="CLU_738101_0_0_1"/>
<gene>
    <name evidence="9" type="ORF">Eint_011130</name>
</gene>
<feature type="compositionally biased region" description="Polar residues" evidence="7">
    <location>
        <begin position="354"/>
        <end position="366"/>
    </location>
</feature>
<evidence type="ECO:0000256" key="4">
    <source>
        <dbReference type="ARBA" id="ARBA00023212"/>
    </source>
</evidence>
<name>E0S5J0_ENCIT</name>
<dbReference type="RefSeq" id="XP_003072335.1">
    <property type="nucleotide sequence ID" value="XM_003072289.1"/>
</dbReference>
<feature type="domain" description="Spindle assembly abnormal protein 6 N-terminal" evidence="8">
    <location>
        <begin position="6"/>
        <end position="118"/>
    </location>
</feature>
<sequence length="376" mass="44425">MRESIFTGKIPISCPNEEIPWQMKCDIVRSDDEIEIRLIDTRDIFTFYFSTISPGDFYVMKREQDIIVDYERFVSILVKMFHSLHSGKLRGLFSKETNKFLFVEKDDFRNIIRLELKFSKPDETHYKMYLGDMIGRMESDNVRLIKENGMLRDKCKNGEKEVRDRIRYLEEEVSASQKKIDKLYKENEMLSENNNSRKEEVDRLSNRVYDLEKENGRLQYDLDKLKLQDVKNSGLVERAQEIEDENKTLKEELNTANGIIRKYNDDMAQMKSTINGNEEASKDLRLNNKKYKAEIEDLKKKMKGMEEKMKKMKEELKAKESRLKDLETENIGLVKKLENAQSVYSHFYNKNIENPTSLNYSDNESIFSIAPESSPH</sequence>
<evidence type="ECO:0000256" key="6">
    <source>
        <dbReference type="SAM" id="Coils"/>
    </source>
</evidence>
<dbReference type="PANTHER" id="PTHR44281">
    <property type="entry name" value="SPINDLE ASSEMBLY ABNORMAL PROTEIN 6 HOMOLOG"/>
    <property type="match status" value="1"/>
</dbReference>
<evidence type="ECO:0000313" key="9">
    <source>
        <dbReference type="EMBL" id="ADM10975.1"/>
    </source>
</evidence>
<keyword evidence="3 6" id="KW-0175">Coiled coil</keyword>
<dbReference type="OrthoDB" id="49058at2759"/>
<dbReference type="PANTHER" id="PTHR44281:SF2">
    <property type="entry name" value="SPINDLE ASSEMBLY ABNORMAL PROTEIN 6 HOMOLOG"/>
    <property type="match status" value="1"/>
</dbReference>
<dbReference type="VEuPathDB" id="MicrosporidiaDB:Eint_011130"/>
<dbReference type="GO" id="GO:0005814">
    <property type="term" value="C:centriole"/>
    <property type="evidence" value="ECO:0007669"/>
    <property type="project" value="TreeGrafter"/>
</dbReference>
<dbReference type="Proteomes" id="UP000002313">
    <property type="component" value="Chromosome I"/>
</dbReference>
<feature type="region of interest" description="Disordered" evidence="7">
    <location>
        <begin position="354"/>
        <end position="376"/>
    </location>
</feature>
<evidence type="ECO:0000256" key="1">
    <source>
        <dbReference type="ARBA" id="ARBA00004300"/>
    </source>
</evidence>
<feature type="coiled-coil region" evidence="6">
    <location>
        <begin position="166"/>
        <end position="343"/>
    </location>
</feature>
<keyword evidence="2" id="KW-0963">Cytoplasm</keyword>
<reference evidence="9 10" key="1">
    <citation type="journal article" date="2010" name="Nat. Commun.">
        <title>The complete sequence of the smallest known nuclear genome from the microsporidian Encephalitozoon intestinalis.</title>
        <authorList>
            <person name="Corradi N."/>
            <person name="Pombert J.-F."/>
            <person name="Farinelli L."/>
            <person name="Didier E.S."/>
            <person name="Keeling P.J."/>
        </authorList>
    </citation>
    <scope>NUCLEOTIDE SEQUENCE [LARGE SCALE GENOMIC DNA]</scope>
    <source>
        <strain evidence="9 10">ATCC 50506</strain>
    </source>
</reference>
<keyword evidence="5" id="KW-0131">Cell cycle</keyword>
<organism evidence="9 10">
    <name type="scientific">Encephalitozoon intestinalis (strain ATCC 50506)</name>
    <name type="common">Microsporidian parasite</name>
    <name type="synonym">Septata intestinalis</name>
    <dbReference type="NCBI Taxonomy" id="876142"/>
    <lineage>
        <taxon>Eukaryota</taxon>
        <taxon>Fungi</taxon>
        <taxon>Fungi incertae sedis</taxon>
        <taxon>Microsporidia</taxon>
        <taxon>Unikaryonidae</taxon>
        <taxon>Encephalitozoon</taxon>
    </lineage>
</organism>
<keyword evidence="10" id="KW-1185">Reference proteome</keyword>
<dbReference type="InterPro" id="IPR038558">
    <property type="entry name" value="SAS-6_N_sf"/>
</dbReference>
<proteinExistence type="predicted"/>
<dbReference type="KEGG" id="ein:Eint_011130"/>
<evidence type="ECO:0000256" key="5">
    <source>
        <dbReference type="ARBA" id="ARBA00023306"/>
    </source>
</evidence>
<comment type="subcellular location">
    <subcellularLocation>
        <location evidence="1">Cytoplasm</location>
        <location evidence="1">Cytoskeleton</location>
        <location evidence="1">Microtubule organizing center</location>
        <location evidence="1">Centrosome</location>
    </subcellularLocation>
</comment>